<feature type="active site" evidence="12">
    <location>
        <position position="143"/>
    </location>
</feature>
<dbReference type="STRING" id="1798533.A2609_03050"/>
<feature type="transmembrane region" description="Helical" evidence="12">
    <location>
        <begin position="41"/>
        <end position="58"/>
    </location>
</feature>
<comment type="subcellular location">
    <subcellularLocation>
        <location evidence="1 12">Cell membrane</location>
        <topology evidence="1 12">Multi-pass membrane protein</topology>
    </subcellularLocation>
</comment>
<evidence type="ECO:0000313" key="14">
    <source>
        <dbReference type="EMBL" id="OGG93407.1"/>
    </source>
</evidence>
<evidence type="ECO:0000256" key="5">
    <source>
        <dbReference type="ARBA" id="ARBA00022692"/>
    </source>
</evidence>
<comment type="caution">
    <text evidence="14">The sequence shown here is derived from an EMBL/GenBank/DDBJ whole genome shotgun (WGS) entry which is preliminary data.</text>
</comment>
<dbReference type="GO" id="GO:0004222">
    <property type="term" value="F:metalloendopeptidase activity"/>
    <property type="evidence" value="ECO:0007669"/>
    <property type="project" value="UniProtKB-UniRule"/>
</dbReference>
<gene>
    <name evidence="12" type="primary">htpX</name>
    <name evidence="14" type="ORF">A2609_03050</name>
</gene>
<keyword evidence="11 12" id="KW-0472">Membrane</keyword>
<dbReference type="GO" id="GO:0006508">
    <property type="term" value="P:proteolysis"/>
    <property type="evidence" value="ECO:0007669"/>
    <property type="project" value="UniProtKB-KW"/>
</dbReference>
<evidence type="ECO:0000256" key="6">
    <source>
        <dbReference type="ARBA" id="ARBA00022723"/>
    </source>
</evidence>
<keyword evidence="3 12" id="KW-1003">Cell membrane</keyword>
<evidence type="ECO:0000256" key="4">
    <source>
        <dbReference type="ARBA" id="ARBA00022670"/>
    </source>
</evidence>
<dbReference type="EMBL" id="MFMU01000008">
    <property type="protein sequence ID" value="OGG93407.1"/>
    <property type="molecule type" value="Genomic_DNA"/>
</dbReference>
<dbReference type="GO" id="GO:0008270">
    <property type="term" value="F:zinc ion binding"/>
    <property type="evidence" value="ECO:0007669"/>
    <property type="project" value="UniProtKB-UniRule"/>
</dbReference>
<dbReference type="Proteomes" id="UP000176867">
    <property type="component" value="Unassembled WGS sequence"/>
</dbReference>
<dbReference type="InterPro" id="IPR050083">
    <property type="entry name" value="HtpX_protease"/>
</dbReference>
<dbReference type="EC" id="3.4.24.-" evidence="12"/>
<keyword evidence="6 12" id="KW-0479">Metal-binding</keyword>
<reference evidence="14 15" key="1">
    <citation type="journal article" date="2016" name="Nat. Commun.">
        <title>Thousands of microbial genomes shed light on interconnected biogeochemical processes in an aquifer system.</title>
        <authorList>
            <person name="Anantharaman K."/>
            <person name="Brown C.T."/>
            <person name="Hug L.A."/>
            <person name="Sharon I."/>
            <person name="Castelle C.J."/>
            <person name="Probst A.J."/>
            <person name="Thomas B.C."/>
            <person name="Singh A."/>
            <person name="Wilkins M.J."/>
            <person name="Karaoz U."/>
            <person name="Brodie E.L."/>
            <person name="Williams K.H."/>
            <person name="Hubbard S.S."/>
            <person name="Banfield J.F."/>
        </authorList>
    </citation>
    <scope>NUCLEOTIDE SEQUENCE [LARGE SCALE GENOMIC DNA]</scope>
</reference>
<dbReference type="GO" id="GO:0005886">
    <property type="term" value="C:plasma membrane"/>
    <property type="evidence" value="ECO:0007669"/>
    <property type="project" value="UniProtKB-SubCell"/>
</dbReference>
<evidence type="ECO:0000256" key="7">
    <source>
        <dbReference type="ARBA" id="ARBA00022801"/>
    </source>
</evidence>
<evidence type="ECO:0000259" key="13">
    <source>
        <dbReference type="Pfam" id="PF01435"/>
    </source>
</evidence>
<dbReference type="PANTHER" id="PTHR43221:SF1">
    <property type="entry name" value="PROTEASE HTPX"/>
    <property type="match status" value="1"/>
</dbReference>
<organism evidence="14 15">
    <name type="scientific">Candidatus Kaiserbacteria bacterium RIFOXYD1_FULL_47_14</name>
    <dbReference type="NCBI Taxonomy" id="1798533"/>
    <lineage>
        <taxon>Bacteria</taxon>
        <taxon>Candidatus Kaiseribacteriota</taxon>
    </lineage>
</organism>
<feature type="transmembrane region" description="Helical" evidence="12">
    <location>
        <begin position="15"/>
        <end position="35"/>
    </location>
</feature>
<keyword evidence="8 12" id="KW-0862">Zinc</keyword>
<evidence type="ECO:0000256" key="8">
    <source>
        <dbReference type="ARBA" id="ARBA00022833"/>
    </source>
</evidence>
<proteinExistence type="inferred from homology"/>
<evidence type="ECO:0000256" key="12">
    <source>
        <dbReference type="HAMAP-Rule" id="MF_00188"/>
    </source>
</evidence>
<dbReference type="InterPro" id="IPR001915">
    <property type="entry name" value="Peptidase_M48"/>
</dbReference>
<keyword evidence="4 12" id="KW-0645">Protease</keyword>
<keyword evidence="7 12" id="KW-0378">Hydrolase</keyword>
<evidence type="ECO:0000256" key="3">
    <source>
        <dbReference type="ARBA" id="ARBA00022475"/>
    </source>
</evidence>
<evidence type="ECO:0000256" key="10">
    <source>
        <dbReference type="ARBA" id="ARBA00023049"/>
    </source>
</evidence>
<dbReference type="AlphaFoldDB" id="A0A1F6G5L9"/>
<dbReference type="CDD" id="cd07340">
    <property type="entry name" value="M48B_Htpx_like"/>
    <property type="match status" value="1"/>
</dbReference>
<dbReference type="HAMAP" id="MF_00188">
    <property type="entry name" value="Pept_M48_protease_HtpX"/>
    <property type="match status" value="1"/>
</dbReference>
<feature type="transmembrane region" description="Helical" evidence="12">
    <location>
        <begin position="152"/>
        <end position="172"/>
    </location>
</feature>
<protein>
    <recommendedName>
        <fullName evidence="12">Protease HtpX homolog</fullName>
        <ecNumber evidence="12">3.4.24.-</ecNumber>
    </recommendedName>
</protein>
<feature type="binding site" evidence="12">
    <location>
        <position position="220"/>
    </location>
    <ligand>
        <name>Zn(2+)</name>
        <dbReference type="ChEBI" id="CHEBI:29105"/>
        <note>catalytic</note>
    </ligand>
</feature>
<evidence type="ECO:0000313" key="15">
    <source>
        <dbReference type="Proteomes" id="UP000176867"/>
    </source>
</evidence>
<comment type="cofactor">
    <cofactor evidence="12">
        <name>Zn(2+)</name>
        <dbReference type="ChEBI" id="CHEBI:29105"/>
    </cofactor>
    <text evidence="12">Binds 1 zinc ion per subunit.</text>
</comment>
<evidence type="ECO:0000256" key="2">
    <source>
        <dbReference type="ARBA" id="ARBA00009779"/>
    </source>
</evidence>
<dbReference type="Gene3D" id="3.30.2010.10">
    <property type="entry name" value="Metalloproteases ('zincins'), catalytic domain"/>
    <property type="match status" value="1"/>
</dbReference>
<feature type="binding site" evidence="12">
    <location>
        <position position="142"/>
    </location>
    <ligand>
        <name>Zn(2+)</name>
        <dbReference type="ChEBI" id="CHEBI:29105"/>
        <note>catalytic</note>
    </ligand>
</feature>
<evidence type="ECO:0000256" key="1">
    <source>
        <dbReference type="ARBA" id="ARBA00004651"/>
    </source>
</evidence>
<evidence type="ECO:0000256" key="9">
    <source>
        <dbReference type="ARBA" id="ARBA00022989"/>
    </source>
</evidence>
<dbReference type="InterPro" id="IPR022919">
    <property type="entry name" value="Pept_M48_protease_HtpX"/>
</dbReference>
<accession>A0A1F6G5L9</accession>
<feature type="binding site" evidence="12">
    <location>
        <position position="146"/>
    </location>
    <ligand>
        <name>Zn(2+)</name>
        <dbReference type="ChEBI" id="CHEBI:29105"/>
        <note>catalytic</note>
    </ligand>
</feature>
<comment type="similarity">
    <text evidence="2 12">Belongs to the peptidase M48B family.</text>
</comment>
<feature type="domain" description="Peptidase M48" evidence="13">
    <location>
        <begin position="83"/>
        <end position="302"/>
    </location>
</feature>
<keyword evidence="9 12" id="KW-1133">Transmembrane helix</keyword>
<keyword evidence="10 12" id="KW-0482">Metalloprotease</keyword>
<evidence type="ECO:0000256" key="11">
    <source>
        <dbReference type="ARBA" id="ARBA00023136"/>
    </source>
</evidence>
<keyword evidence="5 12" id="KW-0812">Transmembrane</keyword>
<name>A0A1F6G5L9_9BACT</name>
<dbReference type="Pfam" id="PF01435">
    <property type="entry name" value="Peptidase_M48"/>
    <property type="match status" value="1"/>
</dbReference>
<dbReference type="PANTHER" id="PTHR43221">
    <property type="entry name" value="PROTEASE HTPX"/>
    <property type="match status" value="1"/>
</dbReference>
<feature type="transmembrane region" description="Helical" evidence="12">
    <location>
        <begin position="192"/>
        <end position="211"/>
    </location>
</feature>
<sequence>MNFYAERSSNIRKTWMLVFGFLIMVIAIGYAISWYYGNPAILIFAIILAVGTNFYAYWASDKLVLSMSHARPASRAEFFDFYTVTENLSIAAGLPMPKLYIIDDPAPNAFATGRDEKHAVVVATTGLLQMMNRVETEGVIGHELSHIKSRDMLLMTIAVVLAGFVAIVADIFFRVSLFGGGRRDDNSNSNALFMILAVVGIVLAPVAAKLIQLAVSRRREYLADASSALLTRYPEGLASALQKLGSYTAPMKGANLATAHLFISDPYGLPAQAGGKSGGAGGWIERMFSTHPPIQDRVKALISTKV</sequence>